<evidence type="ECO:0000313" key="5">
    <source>
        <dbReference type="EMBL" id="CAJ1901189.1"/>
    </source>
</evidence>
<gene>
    <name evidence="5" type="ORF">CYCCA115_LOCUS322</name>
</gene>
<dbReference type="EMBL" id="CAKOGP040000001">
    <property type="protein sequence ID" value="CAJ1901189.1"/>
    <property type="molecule type" value="Genomic_DNA"/>
</dbReference>
<name>A0AAD2CAB8_9STRA</name>
<feature type="compositionally biased region" description="Basic and acidic residues" evidence="3">
    <location>
        <begin position="2446"/>
        <end position="2462"/>
    </location>
</feature>
<dbReference type="InterPro" id="IPR026854">
    <property type="entry name" value="VPS13_N"/>
</dbReference>
<feature type="domain" description="Chorein N-terminal" evidence="4">
    <location>
        <begin position="8"/>
        <end position="757"/>
    </location>
</feature>
<reference evidence="5" key="1">
    <citation type="submission" date="2023-08" db="EMBL/GenBank/DDBJ databases">
        <authorList>
            <person name="Audoor S."/>
            <person name="Bilcke G."/>
        </authorList>
    </citation>
    <scope>NUCLEOTIDE SEQUENCE</scope>
</reference>
<dbReference type="Proteomes" id="UP001295423">
    <property type="component" value="Unassembled WGS sequence"/>
</dbReference>
<organism evidence="5 6">
    <name type="scientific">Cylindrotheca closterium</name>
    <dbReference type="NCBI Taxonomy" id="2856"/>
    <lineage>
        <taxon>Eukaryota</taxon>
        <taxon>Sar</taxon>
        <taxon>Stramenopiles</taxon>
        <taxon>Ochrophyta</taxon>
        <taxon>Bacillariophyta</taxon>
        <taxon>Bacillariophyceae</taxon>
        <taxon>Bacillariophycidae</taxon>
        <taxon>Bacillariales</taxon>
        <taxon>Bacillariaceae</taxon>
        <taxon>Cylindrotheca</taxon>
    </lineage>
</organism>
<dbReference type="PANTHER" id="PTHR16166:SF93">
    <property type="entry name" value="INTERMEMBRANE LIPID TRANSFER PROTEIN VPS13"/>
    <property type="match status" value="1"/>
</dbReference>
<evidence type="ECO:0000256" key="2">
    <source>
        <dbReference type="ARBA" id="ARBA00022448"/>
    </source>
</evidence>
<dbReference type="InterPro" id="IPR026847">
    <property type="entry name" value="VPS13"/>
</dbReference>
<dbReference type="Pfam" id="PF12624">
    <property type="entry name" value="VPS13_N"/>
    <property type="match status" value="1"/>
</dbReference>
<keyword evidence="6" id="KW-1185">Reference proteome</keyword>
<evidence type="ECO:0000259" key="4">
    <source>
        <dbReference type="Pfam" id="PF12624"/>
    </source>
</evidence>
<proteinExistence type="inferred from homology"/>
<feature type="region of interest" description="Disordered" evidence="3">
    <location>
        <begin position="2443"/>
        <end position="2463"/>
    </location>
</feature>
<feature type="region of interest" description="Disordered" evidence="3">
    <location>
        <begin position="1402"/>
        <end position="1421"/>
    </location>
</feature>
<evidence type="ECO:0000256" key="3">
    <source>
        <dbReference type="SAM" id="MobiDB-lite"/>
    </source>
</evidence>
<sequence length="3195" mass="352782">MAKRALQHVLEQTIGKYVKNLDAESLNVAVWNGKIELNSLELDVEAVNAELDRKYDEAPNLTLPFKVVSGSFEAFQVEVPWSHLASQPVILRARGLRVIVQPHNRKAKAKTFYANGSMSLANARRQRDTSVEYANKYREQTNAVKKITESDPNSNQSTFGSRLVRRIIENIQVEISDVHISLTDEEGSAGVVLNSLSLVTADKHGNRTFVDRTNAPGSTADKIFLFKVLQLEGLGIYLDEKNVTEEARRLDAISEGGGQHKRTGWRQQVQHSYVLAPLSFTANLRQADGNVCIDYSKYLLSSELSTVSIILSRNQLDLARKISRDITLMELGPTPLFPEYRPLARVSPVNAKEWWRYAKRCIGRMSGRSSWVEFFYAFKKRKAYIPLYKRHVYSDTCSWIEPLSTTELFEMNEIEHDRTISIEGLMCWRDLADAQVDREKSKLEAQLKGKEQSSYFGSVFSSRGRRSSTMQQPDEDAPPIQLTDEELKELEEVAKESFADDELSKDSKLYDASFVLNSLNIVLTSYHSRQLAALDMGKVDIGFNARQDGAYAFNFDLFDLQIQDRATVSSLFPNVLRNIQEQDKGAALQKKSAVHLELAKSKTGDQNLQLRVAAFEAVASQVFFSELKRFVAATPTTSAKRGNPILAQSLSGSVDLFYDADAGKDEKARDPITDTIISTQDIYGYDFSHALIDAWKEKTETKVSWVVDVDIDAPIIMVPQTCNDTRANIVVLDLGQLQLHYGKFAPTKKVKQWFQDHQADHQADVSFESGFVSMNDLTFKVASASDWLEGGGAVGSISGSDVIEPISAKLDFGIEQSHNPLDPPRICCIGVIPSISILFSPVQGKKLFPVVRAWGDFTSEMKAETEALVPAESVADDSMSVVADNGAQAQLEVETALPDPCKTDEEYLATFFFKIGLQRLSATFTLDESNRLEAHLISVHASTTMRSNGSSSSSLQMGWFWVLDLLESEFTRKQRLLAHSNLTKDPSLFAEGEKYDMLDHLVQQGVFEEEYAGSTDLADISYEQLVSEYGKARMENSVDQMLDARFSSLFIHWNPQAIKAVTAMLDTFVTIMNDHGDTGTFILSADTPFTPRNRGPAGDVAANAPTDKLLIKAKMESLDVYLNSARDDLPLFVLTIARGNIDILYTQENIECTSSLGDLRLTTPQSSGRTLPVYRTLLGLAPGLSESLLTVKYCQGREAIDHLRLNVPQDPKKLEAFADVVLSPMRFVFIQSQIFVLLEYITEGILGVIFERAAATAAEAALELANSVAGKKLFIIKATSFDLILPQAAYREEFFIITAGSLDVNYLMHADTRSDVTVALSDVILKDTLGDPMQKHPIRLAIDILLPPANVGSVKDQAMRADIRIAEVSFLLSRNQYAQILHMQDENIAELGLFLRDNEDVPSPNGEGVGQEKDSSQPANDLTHAGVKFVDYARNKFIKIKMDIITLQLCGTNHTEPLVRLAAVNTDVAVQSLLDRDELMCHITLSNLVCEDSRAVATHRQYRHLIDQGNRQGVDDEDDLFVVTYTAGADFTRTELEIGSPQLVLVPDAISEVVTFFQVERKNQIHPSLMKKLEEQANPGKQEAVDVTSSDGSQNVETAIATVKRPSVFYKYTYAVKTQVCSIVLVDLGSELSSEGKSDAKQPSQLTETVVLQGVFDAALTMDTDPISYEIINAGLQSQADAMEIFSAFGKEMLSPLQILEPAQAAAHGSMKTNVDGGTEVEIRVAATTGLEYSFSMHNAALLDAILKSLSSSLYAGSDMGNDNANVKELSSNEAERIEKLSSALEETDRNKSIDHQRSNISQLPVDEISAHLSPEGAVKIAKKIQVKVTMPQSRITVINDLQGLDEALFRVSVANFVAGGEVVVPMGPNPTEQMTVDFYMNTTILADYFDSSINLWSKLLIMPWEITLKVVRSSSRRFKSSRLSSAIDLESFPCHISFSQEFLVSLASATRMWSVYSVATSKSVLTRGRKGDSSAISAKESMAASAARNLLTSLPYAIENHCGCDVVFSLPEGSVSRRECPTGSIQYFRFQPPQGRGYGGRRMYGQDVEFEKSVTLSIGDSEIEIPHLDGMLGSRKHVHNLLDGRVLVTFVFREGKTTVLHLTSNVSVFNHSSIPFAISVGMDDPKSIGTCIAHNEVKTNTALTATDGVATKQSSRFSVPMDLLTTFSKEWADTGQSSVFLRLSPNLKLSEPSQTLRGGLDIVPHLREVSKSDNKCHVCRFDVTCRGETAATDRTDPFIVQVLLQTTLIDDRSIYIEVFLEPRAVIENLFPIGINLRSPMPHTFSSATRETVLGNDVVYDLQPGDRIEVFTPGPSIAVTMKPTDNPIAGSSLTWMDGGWIDLPLLSEFRLPEPMACYFPFTEFHSEGDAFQQRRSEFFIAEGYESLELLSEAKTGKTTRMSKMQPVMREVSLADPLRSFLITVCCYGVDHTGDILFELVPNRGRRNQDNGEGKRSRKETNHYHPFGAFSSESGWRRVTMLPRTNSTLRLLQLTMEGEAGYRATMPFAMDDLAIGEGGVDTTPILWENKKRSGYFAYRRIINEHQSEIHIVPEFMVFNGSNEMVVIMERGMEDIVIEAGRSVPLKCVSRMGGLELALNFIQAENRTKYIRVDQLGIKMEFVHSLAGARVGSVCVQTALDTRADARLVVKIGDVMSGSKATASSSMIPSFLADDFIRFRVRWTELQLILNESQEQKTRKLLPSHAAASSVAIRSKAVEGNEVEIVQQRLMSVNFYRFTVDFQRVFKDQKAKHEGLGMPSPERCQMSMIIHQLQVKDLTPDSSYPIVFDSSSDANFIDLCVRTRGPLDADIVKVDLFDIYLAHSKGKSERIQLTTSEEYVWKIIDMMNRIIEASSEVGGYNLVLKEDEDHGGYIVRIESGDDDSDEKAPYTTPQFDQLYDVDLARVSPFALLVSFRRTPDESRYKFARHVRGAALTNYFTRKLKFSIDKAELRFARYENKRLKGPPDRLVESLGAVYASRMKFKVLTLLSSASLQDWRFLAARDNGDDEYVDGDILRATGNLAGKSASMVMRNVGRGIGNGVSNITNHLGDGIEGATGKIGARKLGKGVNSVISGVGDGVGNTLTGVGGGTGKVLRGAGQGIGHVVGGVTGGVFSVGKGIGKGIMKGDGRAVRDGFGKGANQIGGGLAQGAESVVMGTADGVLMAGKGIFKGVKNVGMGFGNAFNGGKKKKDNHPKR</sequence>
<comment type="caution">
    <text evidence="5">The sequence shown here is derived from an EMBL/GenBank/DDBJ whole genome shotgun (WGS) entry which is preliminary data.</text>
</comment>
<accession>A0AAD2CAB8</accession>
<comment type="similarity">
    <text evidence="1">Belongs to the VPS13 family.</text>
</comment>
<dbReference type="GO" id="GO:0045053">
    <property type="term" value="P:protein retention in Golgi apparatus"/>
    <property type="evidence" value="ECO:0007669"/>
    <property type="project" value="TreeGrafter"/>
</dbReference>
<evidence type="ECO:0000313" key="6">
    <source>
        <dbReference type="Proteomes" id="UP001295423"/>
    </source>
</evidence>
<dbReference type="PANTHER" id="PTHR16166">
    <property type="entry name" value="VACUOLAR PROTEIN SORTING-ASSOCIATED PROTEIN VPS13"/>
    <property type="match status" value="1"/>
</dbReference>
<keyword evidence="2" id="KW-0813">Transport</keyword>
<dbReference type="GO" id="GO:0006623">
    <property type="term" value="P:protein targeting to vacuole"/>
    <property type="evidence" value="ECO:0007669"/>
    <property type="project" value="TreeGrafter"/>
</dbReference>
<evidence type="ECO:0000256" key="1">
    <source>
        <dbReference type="ARBA" id="ARBA00006545"/>
    </source>
</evidence>
<protein>
    <recommendedName>
        <fullName evidence="4">Chorein N-terminal domain-containing protein</fullName>
    </recommendedName>
</protein>